<comment type="caution">
    <text evidence="1">The sequence shown here is derived from an EMBL/GenBank/DDBJ whole genome shotgun (WGS) entry which is preliminary data.</text>
</comment>
<keyword evidence="2" id="KW-1185">Reference proteome</keyword>
<dbReference type="EMBL" id="BEXD01004089">
    <property type="protein sequence ID" value="GBC06611.1"/>
    <property type="molecule type" value="Genomic_DNA"/>
</dbReference>
<dbReference type="AlphaFoldDB" id="A0A2Z6RWB7"/>
<sequence length="69" mass="8600">MKNNESIWNQIQVLISHWLDCTSCKHILNELAIYEFRLKYTEFTFLLPKTRKVFIRKYKSKYRIFIDWP</sequence>
<reference evidence="1 2" key="1">
    <citation type="submission" date="2017-11" db="EMBL/GenBank/DDBJ databases">
        <title>The genome of Rhizophagus clarus HR1 reveals common genetic basis of auxotrophy among arbuscular mycorrhizal fungi.</title>
        <authorList>
            <person name="Kobayashi Y."/>
        </authorList>
    </citation>
    <scope>NUCLEOTIDE SEQUENCE [LARGE SCALE GENOMIC DNA]</scope>
    <source>
        <strain evidence="1 2">HR1</strain>
    </source>
</reference>
<evidence type="ECO:0000313" key="1">
    <source>
        <dbReference type="EMBL" id="GBC06611.1"/>
    </source>
</evidence>
<gene>
    <name evidence="1" type="ORF">RclHR1_06970002</name>
</gene>
<organism evidence="1 2">
    <name type="scientific">Rhizophagus clarus</name>
    <dbReference type="NCBI Taxonomy" id="94130"/>
    <lineage>
        <taxon>Eukaryota</taxon>
        <taxon>Fungi</taxon>
        <taxon>Fungi incertae sedis</taxon>
        <taxon>Mucoromycota</taxon>
        <taxon>Glomeromycotina</taxon>
        <taxon>Glomeromycetes</taxon>
        <taxon>Glomerales</taxon>
        <taxon>Glomeraceae</taxon>
        <taxon>Rhizophagus</taxon>
    </lineage>
</organism>
<dbReference type="Proteomes" id="UP000247702">
    <property type="component" value="Unassembled WGS sequence"/>
</dbReference>
<name>A0A2Z6RWB7_9GLOM</name>
<accession>A0A2Z6RWB7</accession>
<evidence type="ECO:0000313" key="2">
    <source>
        <dbReference type="Proteomes" id="UP000247702"/>
    </source>
</evidence>
<proteinExistence type="predicted"/>
<protein>
    <submittedName>
        <fullName evidence="1">Uncharacterized protein</fullName>
    </submittedName>
</protein>